<dbReference type="GO" id="GO:0006959">
    <property type="term" value="P:humoral immune response"/>
    <property type="evidence" value="ECO:0007669"/>
    <property type="project" value="TreeGrafter"/>
</dbReference>
<comment type="similarity">
    <text evidence="2">Belongs to the type II (or gamma) interferon family.</text>
</comment>
<evidence type="ECO:0000313" key="9">
    <source>
        <dbReference type="Proteomes" id="UP001178461"/>
    </source>
</evidence>
<dbReference type="AlphaFoldDB" id="A0AA35KXN1"/>
<dbReference type="GO" id="GO:0005133">
    <property type="term" value="F:type II interferon receptor binding"/>
    <property type="evidence" value="ECO:0007669"/>
    <property type="project" value="InterPro"/>
</dbReference>
<feature type="chain" id="PRO_5041323380" evidence="7">
    <location>
        <begin position="19"/>
        <end position="176"/>
    </location>
</feature>
<dbReference type="GO" id="GO:0005125">
    <property type="term" value="F:cytokine activity"/>
    <property type="evidence" value="ECO:0007669"/>
    <property type="project" value="UniProtKB-KW"/>
</dbReference>
<protein>
    <submittedName>
        <fullName evidence="8">Interferon gamma</fullName>
    </submittedName>
</protein>
<name>A0AA35KXN1_9SAUR</name>
<gene>
    <name evidence="8" type="ORF">PODLI_1B037043</name>
</gene>
<accession>A0AA35KXN1</accession>
<evidence type="ECO:0000256" key="4">
    <source>
        <dbReference type="ARBA" id="ARBA00022525"/>
    </source>
</evidence>
<dbReference type="Gene3D" id="1.20.1250.10">
    <property type="match status" value="1"/>
</dbReference>
<dbReference type="GO" id="GO:0002250">
    <property type="term" value="P:adaptive immune response"/>
    <property type="evidence" value="ECO:0007669"/>
    <property type="project" value="TreeGrafter"/>
</dbReference>
<feature type="signal peptide" evidence="7">
    <location>
        <begin position="1"/>
        <end position="18"/>
    </location>
</feature>
<organism evidence="8 9">
    <name type="scientific">Podarcis lilfordi</name>
    <name type="common">Lilford's wall lizard</name>
    <dbReference type="NCBI Taxonomy" id="74358"/>
    <lineage>
        <taxon>Eukaryota</taxon>
        <taxon>Metazoa</taxon>
        <taxon>Chordata</taxon>
        <taxon>Craniata</taxon>
        <taxon>Vertebrata</taxon>
        <taxon>Euteleostomi</taxon>
        <taxon>Lepidosauria</taxon>
        <taxon>Squamata</taxon>
        <taxon>Bifurcata</taxon>
        <taxon>Unidentata</taxon>
        <taxon>Episquamata</taxon>
        <taxon>Laterata</taxon>
        <taxon>Lacertibaenia</taxon>
        <taxon>Lacertidae</taxon>
        <taxon>Podarcis</taxon>
    </lineage>
</organism>
<keyword evidence="4" id="KW-0964">Secreted</keyword>
<evidence type="ECO:0000256" key="5">
    <source>
        <dbReference type="ARBA" id="ARBA00023180"/>
    </source>
</evidence>
<keyword evidence="3" id="KW-0202">Cytokine</keyword>
<dbReference type="PANTHER" id="PTHR11419">
    <property type="entry name" value="INTERFERON GAMMA"/>
    <property type="match status" value="1"/>
</dbReference>
<keyword evidence="7" id="KW-0732">Signal</keyword>
<evidence type="ECO:0000256" key="1">
    <source>
        <dbReference type="ARBA" id="ARBA00004613"/>
    </source>
</evidence>
<evidence type="ECO:0000256" key="3">
    <source>
        <dbReference type="ARBA" id="ARBA00022514"/>
    </source>
</evidence>
<sequence length="176" mass="20573">MVWKICLFLFLAISYSDGHVPSGPLFESMKEHISKLQREFNTSQPDVAEGGAIFRTHLKNALWSQAHERKILLAQMISKYWDLLTNLNSTQNPKDVRSLVEVLQVYKESYSESLKKAKDLIEIAKLPMDNVKIQRKAITEFYDVMLEVNKEEVKRKRRSRRHNPSVPMRYKPNPRG</sequence>
<dbReference type="SUPFAM" id="SSF47266">
    <property type="entry name" value="4-helical cytokines"/>
    <property type="match status" value="1"/>
</dbReference>
<dbReference type="EMBL" id="OX395135">
    <property type="protein sequence ID" value="CAI5785566.1"/>
    <property type="molecule type" value="Genomic_DNA"/>
</dbReference>
<evidence type="ECO:0000256" key="6">
    <source>
        <dbReference type="SAM" id="MobiDB-lite"/>
    </source>
</evidence>
<comment type="subcellular location">
    <subcellularLocation>
        <location evidence="1">Secreted</location>
    </subcellularLocation>
</comment>
<dbReference type="GO" id="GO:0005615">
    <property type="term" value="C:extracellular space"/>
    <property type="evidence" value="ECO:0007669"/>
    <property type="project" value="UniProtKB-KW"/>
</dbReference>
<keyword evidence="5" id="KW-0325">Glycoprotein</keyword>
<evidence type="ECO:0000256" key="7">
    <source>
        <dbReference type="SAM" id="SignalP"/>
    </source>
</evidence>
<dbReference type="InterPro" id="IPR009079">
    <property type="entry name" value="4_helix_cytokine-like_core"/>
</dbReference>
<proteinExistence type="inferred from homology"/>
<dbReference type="InterPro" id="IPR002069">
    <property type="entry name" value="Interferon_gamma"/>
</dbReference>
<dbReference type="PANTHER" id="PTHR11419:SF0">
    <property type="entry name" value="INTERFERON GAMMA"/>
    <property type="match status" value="1"/>
</dbReference>
<keyword evidence="9" id="KW-1185">Reference proteome</keyword>
<dbReference type="Proteomes" id="UP001178461">
    <property type="component" value="Chromosome 10"/>
</dbReference>
<dbReference type="Pfam" id="PF00714">
    <property type="entry name" value="IFN-gamma"/>
    <property type="match status" value="1"/>
</dbReference>
<evidence type="ECO:0000313" key="8">
    <source>
        <dbReference type="EMBL" id="CAI5785566.1"/>
    </source>
</evidence>
<feature type="region of interest" description="Disordered" evidence="6">
    <location>
        <begin position="152"/>
        <end position="176"/>
    </location>
</feature>
<evidence type="ECO:0000256" key="2">
    <source>
        <dbReference type="ARBA" id="ARBA00007566"/>
    </source>
</evidence>
<reference evidence="8" key="1">
    <citation type="submission" date="2022-12" db="EMBL/GenBank/DDBJ databases">
        <authorList>
            <person name="Alioto T."/>
            <person name="Alioto T."/>
            <person name="Gomez Garrido J."/>
        </authorList>
    </citation>
    <scope>NUCLEOTIDE SEQUENCE</scope>
</reference>